<keyword evidence="4" id="KW-1185">Reference proteome</keyword>
<dbReference type="RefSeq" id="WP_085932592.1">
    <property type="nucleotide sequence ID" value="NZ_FUWJ01000001.1"/>
</dbReference>
<evidence type="ECO:0000313" key="4">
    <source>
        <dbReference type="Proteomes" id="UP000190092"/>
    </source>
</evidence>
<comment type="similarity">
    <text evidence="1">Belongs to the UPF0751 family.</text>
</comment>
<protein>
    <recommendedName>
        <fullName evidence="5">DUF2325 domain-containing protein</fullName>
    </recommendedName>
</protein>
<dbReference type="AlphaFoldDB" id="A0A1T4KE04"/>
<gene>
    <name evidence="3" type="ORF">SAMN02745126_00911</name>
</gene>
<evidence type="ECO:0000256" key="1">
    <source>
        <dbReference type="ARBA" id="ARBA00007189"/>
    </source>
</evidence>
<name>A0A1T4KE04_9HYPH</name>
<dbReference type="Proteomes" id="UP000190092">
    <property type="component" value="Unassembled WGS sequence"/>
</dbReference>
<dbReference type="InterPro" id="IPR016772">
    <property type="entry name" value="UCP020408"/>
</dbReference>
<dbReference type="EMBL" id="FUWJ01000001">
    <property type="protein sequence ID" value="SJZ40597.1"/>
    <property type="molecule type" value="Genomic_DNA"/>
</dbReference>
<organism evidence="3 4">
    <name type="scientific">Enhydrobacter aerosaccus</name>
    <dbReference type="NCBI Taxonomy" id="225324"/>
    <lineage>
        <taxon>Bacteria</taxon>
        <taxon>Pseudomonadati</taxon>
        <taxon>Pseudomonadota</taxon>
        <taxon>Alphaproteobacteria</taxon>
        <taxon>Hyphomicrobiales</taxon>
        <taxon>Enhydrobacter</taxon>
    </lineage>
</organism>
<evidence type="ECO:0000313" key="3">
    <source>
        <dbReference type="EMBL" id="SJZ40597.1"/>
    </source>
</evidence>
<evidence type="ECO:0000256" key="2">
    <source>
        <dbReference type="SAM" id="Coils"/>
    </source>
</evidence>
<accession>A0A1T4KE04</accession>
<sequence length="440" mass="47318">MDDFRLPLMGREGAAGAEMAEAEAAARALLGPPGTDDDAASGRYRIWELEAGTHCSVIGTCLSFEDLHRLIRKTDATIAPDADDHDIHGYFITNATRRSVVSKLIHKTLDRKYAAQIARLRGCTPDAMAATWRQAMASGDVAGMYWALMTSKAAPRPLRIRAYNEVHMLSHLMGKSSRDDIKRTRQLEAANAELSQKLERMRARAEATIQERDGRIRDLEARLAAATAAAMAVATPRGEPGPGHRREKQIDRLRARFATLERRLTAERARARSAERELAGLTVGRKLGQDVESTARPAAVPMEEPSRAAVSDAETLAGQALLYVGGYREVTPRLRAHVEEKGGTFLYHDGGIEMQNTRLCGLVSRADAVVCPVSCVSHDACLHLKRLCKRHGKRLVLLRSAGLSGFASAIAGIAGGASVGTAAGAANAFLTIGGGVGNAD</sequence>
<dbReference type="Pfam" id="PF10087">
    <property type="entry name" value="DUF2325"/>
    <property type="match status" value="1"/>
</dbReference>
<feature type="coiled-coil region" evidence="2">
    <location>
        <begin position="250"/>
        <end position="277"/>
    </location>
</feature>
<dbReference type="STRING" id="225324.SAMN02745126_00911"/>
<feature type="coiled-coil region" evidence="2">
    <location>
        <begin position="184"/>
        <end position="222"/>
    </location>
</feature>
<reference evidence="4" key="1">
    <citation type="submission" date="2017-02" db="EMBL/GenBank/DDBJ databases">
        <authorList>
            <person name="Varghese N."/>
            <person name="Submissions S."/>
        </authorList>
    </citation>
    <scope>NUCLEOTIDE SEQUENCE [LARGE SCALE GENOMIC DNA]</scope>
    <source>
        <strain evidence="4">ATCC 27094</strain>
    </source>
</reference>
<evidence type="ECO:0008006" key="5">
    <source>
        <dbReference type="Google" id="ProtNLM"/>
    </source>
</evidence>
<proteinExistence type="inferred from homology"/>
<keyword evidence="2" id="KW-0175">Coiled coil</keyword>